<gene>
    <name evidence="2" type="ORF">CXR34_11105</name>
</gene>
<feature type="transmembrane region" description="Helical" evidence="1">
    <location>
        <begin position="29"/>
        <end position="50"/>
    </location>
</feature>
<dbReference type="Proteomes" id="UP000233276">
    <property type="component" value="Chromosome"/>
</dbReference>
<keyword evidence="1" id="KW-1133">Transmembrane helix</keyword>
<keyword evidence="1" id="KW-0812">Transmembrane</keyword>
<evidence type="ECO:0000313" key="2">
    <source>
        <dbReference type="EMBL" id="AUG29938.1"/>
    </source>
</evidence>
<reference evidence="2 3" key="1">
    <citation type="submission" date="2017-12" db="EMBL/GenBank/DDBJ databases">
        <title>Isolation and characterization of estrogens degradatiion strain Microbacterium hominis SJTG1.</title>
        <authorList>
            <person name="Xiong W."/>
            <person name="Yin C."/>
            <person name="Zheng D."/>
            <person name="Liang R."/>
        </authorList>
    </citation>
    <scope>NUCLEOTIDE SEQUENCE [LARGE SCALE GENOMIC DNA]</scope>
    <source>
        <strain evidence="2 3">SJTG1</strain>
    </source>
</reference>
<evidence type="ECO:0000256" key="1">
    <source>
        <dbReference type="SAM" id="Phobius"/>
    </source>
</evidence>
<dbReference type="KEGG" id="mhos:CXR34_11105"/>
<name>A0A2K9DNK6_9MICO</name>
<proteinExistence type="predicted"/>
<evidence type="ECO:0000313" key="3">
    <source>
        <dbReference type="Proteomes" id="UP000233276"/>
    </source>
</evidence>
<accession>A0A2K9DNK6</accession>
<dbReference type="RefSeq" id="WP_101306420.1">
    <property type="nucleotide sequence ID" value="NZ_CP025299.1"/>
</dbReference>
<protein>
    <submittedName>
        <fullName evidence="2">Uncharacterized protein</fullName>
    </submittedName>
</protein>
<dbReference type="EMBL" id="CP025299">
    <property type="protein sequence ID" value="AUG29938.1"/>
    <property type="molecule type" value="Genomic_DNA"/>
</dbReference>
<keyword evidence="1" id="KW-0472">Membrane</keyword>
<sequence length="65" mass="7101">MFVLYLVLFLGGMYLMGFAFNVTEYEGLVFIGGLLLTSLAVGLPFALGAIERRRDPEKDSGSARP</sequence>
<dbReference type="AlphaFoldDB" id="A0A2K9DNK6"/>
<organism evidence="2 3">
    <name type="scientific">Microbacterium hominis</name>
    <dbReference type="NCBI Taxonomy" id="162426"/>
    <lineage>
        <taxon>Bacteria</taxon>
        <taxon>Bacillati</taxon>
        <taxon>Actinomycetota</taxon>
        <taxon>Actinomycetes</taxon>
        <taxon>Micrococcales</taxon>
        <taxon>Microbacteriaceae</taxon>
        <taxon>Microbacterium</taxon>
    </lineage>
</organism>